<dbReference type="InterPro" id="IPR020846">
    <property type="entry name" value="MFS_dom"/>
</dbReference>
<evidence type="ECO:0000313" key="9">
    <source>
        <dbReference type="Proteomes" id="UP000321793"/>
    </source>
</evidence>
<evidence type="ECO:0000256" key="4">
    <source>
        <dbReference type="ARBA" id="ARBA00022989"/>
    </source>
</evidence>
<dbReference type="Pfam" id="PF00083">
    <property type="entry name" value="Sugar_tr"/>
    <property type="match status" value="1"/>
</dbReference>
<dbReference type="GO" id="GO:0022857">
    <property type="term" value="F:transmembrane transporter activity"/>
    <property type="evidence" value="ECO:0007669"/>
    <property type="project" value="InterPro"/>
</dbReference>
<evidence type="ECO:0000256" key="3">
    <source>
        <dbReference type="ARBA" id="ARBA00022692"/>
    </source>
</evidence>
<evidence type="ECO:0000256" key="1">
    <source>
        <dbReference type="ARBA" id="ARBA00004651"/>
    </source>
</evidence>
<feature type="transmembrane region" description="Helical" evidence="6">
    <location>
        <begin position="28"/>
        <end position="51"/>
    </location>
</feature>
<dbReference type="PROSITE" id="PS50850">
    <property type="entry name" value="MFS"/>
    <property type="match status" value="1"/>
</dbReference>
<dbReference type="GO" id="GO:0005886">
    <property type="term" value="C:plasma membrane"/>
    <property type="evidence" value="ECO:0007669"/>
    <property type="project" value="UniProtKB-SubCell"/>
</dbReference>
<feature type="transmembrane region" description="Helical" evidence="6">
    <location>
        <begin position="279"/>
        <end position="302"/>
    </location>
</feature>
<feature type="transmembrane region" description="Helical" evidence="6">
    <location>
        <begin position="63"/>
        <end position="84"/>
    </location>
</feature>
<dbReference type="OrthoDB" id="9787026at2"/>
<dbReference type="CDD" id="cd17316">
    <property type="entry name" value="MFS_SV2_like"/>
    <property type="match status" value="1"/>
</dbReference>
<keyword evidence="5 6" id="KW-0472">Membrane</keyword>
<dbReference type="InterPro" id="IPR005828">
    <property type="entry name" value="MFS_sugar_transport-like"/>
</dbReference>
<feature type="transmembrane region" description="Helical" evidence="6">
    <location>
        <begin position="314"/>
        <end position="336"/>
    </location>
</feature>
<organism evidence="8 9">
    <name type="scientific">Knoellia locipacati</name>
    <dbReference type="NCBI Taxonomy" id="882824"/>
    <lineage>
        <taxon>Bacteria</taxon>
        <taxon>Bacillati</taxon>
        <taxon>Actinomycetota</taxon>
        <taxon>Actinomycetes</taxon>
        <taxon>Micrococcales</taxon>
        <taxon>Intrasporangiaceae</taxon>
        <taxon>Knoellia</taxon>
    </lineage>
</organism>
<dbReference type="PANTHER" id="PTHR23511">
    <property type="entry name" value="SYNAPTIC VESICLE GLYCOPROTEIN 2"/>
    <property type="match status" value="1"/>
</dbReference>
<evidence type="ECO:0000256" key="6">
    <source>
        <dbReference type="SAM" id="Phobius"/>
    </source>
</evidence>
<dbReference type="RefSeq" id="WP_147062670.1">
    <property type="nucleotide sequence ID" value="NZ_BAABDN010000001.1"/>
</dbReference>
<proteinExistence type="predicted"/>
<evidence type="ECO:0000256" key="5">
    <source>
        <dbReference type="ARBA" id="ARBA00023136"/>
    </source>
</evidence>
<gene>
    <name evidence="8" type="ORF">KLO01_09940</name>
</gene>
<keyword evidence="4 6" id="KW-1133">Transmembrane helix</keyword>
<keyword evidence="3 6" id="KW-0812">Transmembrane</keyword>
<reference evidence="8 9" key="1">
    <citation type="submission" date="2019-07" db="EMBL/GenBank/DDBJ databases">
        <title>Whole genome shotgun sequence of Knoellia locipacati NBRC 109775.</title>
        <authorList>
            <person name="Hosoyama A."/>
            <person name="Uohara A."/>
            <person name="Ohji S."/>
            <person name="Ichikawa N."/>
        </authorList>
    </citation>
    <scope>NUCLEOTIDE SEQUENCE [LARGE SCALE GENOMIC DNA]</scope>
    <source>
        <strain evidence="8 9">NBRC 109775</strain>
    </source>
</reference>
<dbReference type="EMBL" id="BKBA01000003">
    <property type="protein sequence ID" value="GEQ12947.1"/>
    <property type="molecule type" value="Genomic_DNA"/>
</dbReference>
<feature type="transmembrane region" description="Helical" evidence="6">
    <location>
        <begin position="374"/>
        <end position="395"/>
    </location>
</feature>
<dbReference type="InterPro" id="IPR036259">
    <property type="entry name" value="MFS_trans_sf"/>
</dbReference>
<dbReference type="AlphaFoldDB" id="A0A512SYA6"/>
<feature type="transmembrane region" description="Helical" evidence="6">
    <location>
        <begin position="96"/>
        <end position="113"/>
    </location>
</feature>
<feature type="transmembrane region" description="Helical" evidence="6">
    <location>
        <begin position="348"/>
        <end position="368"/>
    </location>
</feature>
<evidence type="ECO:0000313" key="8">
    <source>
        <dbReference type="EMBL" id="GEQ12947.1"/>
    </source>
</evidence>
<comment type="subcellular location">
    <subcellularLocation>
        <location evidence="1">Cell membrane</location>
        <topology evidence="1">Multi-pass membrane protein</topology>
    </subcellularLocation>
</comment>
<evidence type="ECO:0000259" key="7">
    <source>
        <dbReference type="PROSITE" id="PS50850"/>
    </source>
</evidence>
<feature type="transmembrane region" description="Helical" evidence="6">
    <location>
        <begin position="188"/>
        <end position="205"/>
    </location>
</feature>
<dbReference type="Gene3D" id="1.20.1250.20">
    <property type="entry name" value="MFS general substrate transporter like domains"/>
    <property type="match status" value="1"/>
</dbReference>
<keyword evidence="2" id="KW-0813">Transport</keyword>
<dbReference type="SUPFAM" id="SSF103473">
    <property type="entry name" value="MFS general substrate transporter"/>
    <property type="match status" value="1"/>
</dbReference>
<feature type="domain" description="Major facilitator superfamily (MFS) profile" evidence="7">
    <location>
        <begin position="23"/>
        <end position="465"/>
    </location>
</feature>
<protein>
    <submittedName>
        <fullName evidence="8">MFS transporter</fullName>
    </submittedName>
</protein>
<name>A0A512SYA6_9MICO</name>
<feature type="transmembrane region" description="Helical" evidence="6">
    <location>
        <begin position="154"/>
        <end position="176"/>
    </location>
</feature>
<sequence length="491" mass="53360">MTATEVDQEKPVRSLIPARMHDMPWTKFHWMVIFGLGTAWILDGLEVQIVAAGGFEKSLDMNAAQVGLAGSVYLVGQVVGALFFGRLTDTLGRKKLFTMTLALYLVASGLAAFSPNMLVFLALRFVAGMGIGGEYSAVNSAVDELIPGRFRGRVDLAINGTYWFGAGIGAFASLFLLDTERFGENVGWRIAFLIGPILGLAIIYLRRHIPESPRWMVTHGKGDEAEEIVSRIEQEVEAAGKKLPKLDEEKHGMWVKPREGLTPKQLAYVFFKLYPKRTVLGATLMITQSFLYNAIFFTYSLVLQNFYDKTPSSAAAYFFPFAIGNLLGPLLLGPFFDTVGRRKMIGGCYAFAAIVLAVSAFLFNAGSLSAGTHTIFWCVAFFFASAGASAGYLTVSEIFPQEARGQAISYFFAIAQVFGALGPVLYGALIGEGEERTPMFWGYLLASGIMLIGAAVAAVWGVDAEGKSLEEIAPPLSSYDKDGNETVHLPV</sequence>
<keyword evidence="9" id="KW-1185">Reference proteome</keyword>
<accession>A0A512SYA6</accession>
<feature type="transmembrane region" description="Helical" evidence="6">
    <location>
        <begin position="407"/>
        <end position="428"/>
    </location>
</feature>
<feature type="transmembrane region" description="Helical" evidence="6">
    <location>
        <begin position="119"/>
        <end position="142"/>
    </location>
</feature>
<feature type="transmembrane region" description="Helical" evidence="6">
    <location>
        <begin position="440"/>
        <end position="462"/>
    </location>
</feature>
<evidence type="ECO:0000256" key="2">
    <source>
        <dbReference type="ARBA" id="ARBA00022448"/>
    </source>
</evidence>
<dbReference type="Proteomes" id="UP000321793">
    <property type="component" value="Unassembled WGS sequence"/>
</dbReference>
<comment type="caution">
    <text evidence="8">The sequence shown here is derived from an EMBL/GenBank/DDBJ whole genome shotgun (WGS) entry which is preliminary data.</text>
</comment>